<organism evidence="1 2">
    <name type="scientific">Synergistes jonesii</name>
    <dbReference type="NCBI Taxonomy" id="2754"/>
    <lineage>
        <taxon>Bacteria</taxon>
        <taxon>Thermotogati</taxon>
        <taxon>Synergistota</taxon>
        <taxon>Synergistia</taxon>
        <taxon>Synergistales</taxon>
        <taxon>Synergistaceae</taxon>
        <taxon>Synergistes</taxon>
    </lineage>
</organism>
<gene>
    <name evidence="1" type="ORF">EH55_06885</name>
</gene>
<protein>
    <recommendedName>
        <fullName evidence="3">SprT-like domain-containing protein</fullName>
    </recommendedName>
</protein>
<keyword evidence="2" id="KW-1185">Reference proteome</keyword>
<sequence length="137" mass="15663">MPKGGERVQSLKEICEEWAPRLGLAHWEIAVRWADEKDLEEMTPWAESDVKFKPCAEKAVIRVKREGDYKQLDRSERHDVEAIVVHELLHLVFSHFTYGEDDGIKDSLFDIGIDRIAKCLVKLKNCPCGDGKGGEKQ</sequence>
<evidence type="ECO:0008006" key="3">
    <source>
        <dbReference type="Google" id="ProtNLM"/>
    </source>
</evidence>
<proteinExistence type="predicted"/>
<dbReference type="STRING" id="2754.EH55_06885"/>
<dbReference type="AlphaFoldDB" id="A0A073IQD2"/>
<name>A0A073IQD2_9BACT</name>
<comment type="caution">
    <text evidence="1">The sequence shown here is derived from an EMBL/GenBank/DDBJ whole genome shotgun (WGS) entry which is preliminary data.</text>
</comment>
<dbReference type="EMBL" id="JMKI01000037">
    <property type="protein sequence ID" value="KEJ91696.1"/>
    <property type="molecule type" value="Genomic_DNA"/>
</dbReference>
<evidence type="ECO:0000313" key="2">
    <source>
        <dbReference type="Proteomes" id="UP000027665"/>
    </source>
</evidence>
<reference evidence="1 2" key="1">
    <citation type="submission" date="2014-04" db="EMBL/GenBank/DDBJ databases">
        <title>Draft Genome Sequence of Synergistes jonesii.</title>
        <authorList>
            <person name="Coil D.A."/>
            <person name="Eisen J.A."/>
            <person name="Holland-Moritz H.E."/>
        </authorList>
    </citation>
    <scope>NUCLEOTIDE SEQUENCE [LARGE SCALE GENOMIC DNA]</scope>
    <source>
        <strain evidence="1 2">78-1</strain>
    </source>
</reference>
<dbReference type="Proteomes" id="UP000027665">
    <property type="component" value="Unassembled WGS sequence"/>
</dbReference>
<accession>A0A073IQD2</accession>
<evidence type="ECO:0000313" key="1">
    <source>
        <dbReference type="EMBL" id="KEJ91696.1"/>
    </source>
</evidence>